<feature type="compositionally biased region" description="Low complexity" evidence="1">
    <location>
        <begin position="201"/>
        <end position="214"/>
    </location>
</feature>
<dbReference type="AlphaFoldDB" id="A0A0N5B2U0"/>
<keyword evidence="2" id="KW-1185">Reference proteome</keyword>
<dbReference type="GO" id="GO:0003677">
    <property type="term" value="F:DNA binding"/>
    <property type="evidence" value="ECO:0007669"/>
    <property type="project" value="InterPro"/>
</dbReference>
<dbReference type="InterPro" id="IPR017956">
    <property type="entry name" value="AT_hook_DNA-bd_motif"/>
</dbReference>
<name>A0A0N5B2U0_STREA</name>
<feature type="compositionally biased region" description="Polar residues" evidence="1">
    <location>
        <begin position="175"/>
        <end position="184"/>
    </location>
</feature>
<feature type="compositionally biased region" description="Basic residues" evidence="1">
    <location>
        <begin position="218"/>
        <end position="227"/>
    </location>
</feature>
<reference evidence="3" key="1">
    <citation type="submission" date="2017-02" db="UniProtKB">
        <authorList>
            <consortium name="WormBaseParasite"/>
        </authorList>
    </citation>
    <scope>IDENTIFICATION</scope>
</reference>
<proteinExistence type="predicted"/>
<feature type="compositionally biased region" description="Polar residues" evidence="1">
    <location>
        <begin position="148"/>
        <end position="164"/>
    </location>
</feature>
<sequence length="227" mass="25773">MTSNVTLYTTNQEGKSKEYILSTADRFTNVSYTNITLSVRQNLLQFIKEKLKPTPSDGKSTSKEFATLKAGTIVYKKIVNAHKNNEQFHGPYRILEHLHGNTYLIGTLTRSNRKKGQIERCNARFLKLALLAIQNTLNKEAHSLDNDNIQNTQVTSNFPQTSINKKGRDKPRKVLSTNNETPNTDEIIIQPKKGRGRPKKIISINNNSNDSLDNQQPKRGRGRPKKQ</sequence>
<protein>
    <submittedName>
        <fullName evidence="3">Integrase catalytic domain-containing protein</fullName>
    </submittedName>
</protein>
<dbReference type="WBParaSite" id="SPAL_0000039300.1">
    <property type="protein sequence ID" value="SPAL_0000039300.1"/>
    <property type="gene ID" value="SPAL_0000039300"/>
</dbReference>
<feature type="region of interest" description="Disordered" evidence="1">
    <location>
        <begin position="148"/>
        <end position="227"/>
    </location>
</feature>
<accession>A0A0N5B2U0</accession>
<evidence type="ECO:0000256" key="1">
    <source>
        <dbReference type="SAM" id="MobiDB-lite"/>
    </source>
</evidence>
<dbReference type="PRINTS" id="PR00929">
    <property type="entry name" value="ATHOOK"/>
</dbReference>
<evidence type="ECO:0000313" key="3">
    <source>
        <dbReference type="WBParaSite" id="SPAL_0000039300.1"/>
    </source>
</evidence>
<dbReference type="STRING" id="174720.A0A0N5B2U0"/>
<evidence type="ECO:0000313" key="2">
    <source>
        <dbReference type="Proteomes" id="UP000046392"/>
    </source>
</evidence>
<dbReference type="Proteomes" id="UP000046392">
    <property type="component" value="Unplaced"/>
</dbReference>
<organism evidence="2 3">
    <name type="scientific">Strongyloides papillosus</name>
    <name type="common">Intestinal threadworm</name>
    <dbReference type="NCBI Taxonomy" id="174720"/>
    <lineage>
        <taxon>Eukaryota</taxon>
        <taxon>Metazoa</taxon>
        <taxon>Ecdysozoa</taxon>
        <taxon>Nematoda</taxon>
        <taxon>Chromadorea</taxon>
        <taxon>Rhabditida</taxon>
        <taxon>Tylenchina</taxon>
        <taxon>Panagrolaimomorpha</taxon>
        <taxon>Strongyloidoidea</taxon>
        <taxon>Strongyloididae</taxon>
        <taxon>Strongyloides</taxon>
    </lineage>
</organism>